<dbReference type="InterPro" id="IPR000132">
    <property type="entry name" value="Nitrilase/CN_hydratase_CS"/>
</dbReference>
<dbReference type="InterPro" id="IPR044149">
    <property type="entry name" value="Nitrilases_CHs"/>
</dbReference>
<dbReference type="InterPro" id="IPR003010">
    <property type="entry name" value="C-N_Hydrolase"/>
</dbReference>
<dbReference type="GO" id="GO:0016836">
    <property type="term" value="F:hydro-lyase activity"/>
    <property type="evidence" value="ECO:0007669"/>
    <property type="project" value="UniProtKB-ARBA"/>
</dbReference>
<dbReference type="HOGENOM" id="CLU_030130_6_0_1"/>
<dbReference type="CDD" id="cd07564">
    <property type="entry name" value="nitrilases_CHs"/>
    <property type="match status" value="1"/>
</dbReference>
<evidence type="ECO:0000256" key="2">
    <source>
        <dbReference type="ARBA" id="ARBA00022801"/>
    </source>
</evidence>
<evidence type="ECO:0000256" key="1">
    <source>
        <dbReference type="ARBA" id="ARBA00008129"/>
    </source>
</evidence>
<keyword evidence="7" id="KW-1185">Reference proteome</keyword>
<dbReference type="PROSITE" id="PS00920">
    <property type="entry name" value="NITRIL_CHT_1"/>
    <property type="match status" value="1"/>
</dbReference>
<name>A0A0D2G3Y4_9EURO</name>
<accession>A0A0D2G3Y4</accession>
<dbReference type="FunFam" id="3.60.110.10:FF:000011">
    <property type="entry name" value="Cyanide hydratase"/>
    <property type="match status" value="1"/>
</dbReference>
<dbReference type="SUPFAM" id="SSF56317">
    <property type="entry name" value="Carbon-nitrogen hydrolase"/>
    <property type="match status" value="1"/>
</dbReference>
<dbReference type="InterPro" id="IPR036526">
    <property type="entry name" value="C-N_Hydrolase_sf"/>
</dbReference>
<dbReference type="EMBL" id="KN846959">
    <property type="protein sequence ID" value="KIW66784.1"/>
    <property type="molecule type" value="Genomic_DNA"/>
</dbReference>
<dbReference type="PROSITE" id="PS50263">
    <property type="entry name" value="CN_HYDROLASE"/>
    <property type="match status" value="1"/>
</dbReference>
<dbReference type="PANTHER" id="PTHR46044">
    <property type="entry name" value="NITRILASE"/>
    <property type="match status" value="1"/>
</dbReference>
<dbReference type="AlphaFoldDB" id="A0A0D2G3Y4"/>
<evidence type="ECO:0000313" key="7">
    <source>
        <dbReference type="Proteomes" id="UP000054266"/>
    </source>
</evidence>
<protein>
    <recommendedName>
        <fullName evidence="5">CN hydrolase domain-containing protein</fullName>
    </recommendedName>
</protein>
<dbReference type="GO" id="GO:0000257">
    <property type="term" value="F:nitrilase activity"/>
    <property type="evidence" value="ECO:0007669"/>
    <property type="project" value="UniProtKB-ARBA"/>
</dbReference>
<feature type="active site" description="Proton acceptor" evidence="3">
    <location>
        <position position="49"/>
    </location>
</feature>
<evidence type="ECO:0000259" key="5">
    <source>
        <dbReference type="PROSITE" id="PS50263"/>
    </source>
</evidence>
<feature type="compositionally biased region" description="Basic residues" evidence="4">
    <location>
        <begin position="370"/>
        <end position="379"/>
    </location>
</feature>
<proteinExistence type="inferred from homology"/>
<dbReference type="Proteomes" id="UP000054266">
    <property type="component" value="Unassembled WGS sequence"/>
</dbReference>
<dbReference type="PANTHER" id="PTHR46044:SF4">
    <property type="entry name" value="CYANIDE HYDRATASE"/>
    <property type="match status" value="1"/>
</dbReference>
<feature type="domain" description="CN hydrolase" evidence="5">
    <location>
        <begin position="9"/>
        <end position="288"/>
    </location>
</feature>
<dbReference type="Gene3D" id="3.60.110.10">
    <property type="entry name" value="Carbon-nitrogen hydrolase"/>
    <property type="match status" value="1"/>
</dbReference>
<evidence type="ECO:0000256" key="4">
    <source>
        <dbReference type="SAM" id="MobiDB-lite"/>
    </source>
</evidence>
<sequence length="379" mass="42615">MGITILNKYKAAVIQAEPGWFDLELSVQKTIHWINEAGKVGCKLIAFPEMWIPGYPYWLWRINYSDSLTLIKRYRENCLPAGSDEMRRIRAAARDNAIFVSLGFSEIDLATCFISQVMISPTGEVVNHRRKIKPTHVEKLIYGDGSGDTFETVIDTEIGRLGQFNCWENTNPFLRAYAVSKGEQVHIAAWPLYTGASTYLYPNPWICSAEATELETRSYALEVGTYTLAPFQIISAEGVRKNTPEGHAEEEHFEHYNGHARAFGPGGSIIVDKPAQDFEGLLFVDIDLAETHLPKALMDFGGHYMRSDLMRLLVDTRRKDLITHADGEGRIITTRTIDRVGLSKPLDSPSPVHSPGEVLDLDLDLDKQQRSKAHARHKA</sequence>
<gene>
    <name evidence="6" type="ORF">PV04_06079</name>
</gene>
<feature type="region of interest" description="Disordered" evidence="4">
    <location>
        <begin position="342"/>
        <end position="379"/>
    </location>
</feature>
<dbReference type="PROSITE" id="PS00921">
    <property type="entry name" value="NITRIL_CHT_2"/>
    <property type="match status" value="1"/>
</dbReference>
<dbReference type="STRING" id="5601.A0A0D2G3Y4"/>
<reference evidence="6 7" key="1">
    <citation type="submission" date="2015-01" db="EMBL/GenBank/DDBJ databases">
        <title>The Genome Sequence of Capronia semiimmersa CBS27337.</title>
        <authorList>
            <consortium name="The Broad Institute Genomics Platform"/>
            <person name="Cuomo C."/>
            <person name="de Hoog S."/>
            <person name="Gorbushina A."/>
            <person name="Stielow B."/>
            <person name="Teixiera M."/>
            <person name="Abouelleil A."/>
            <person name="Chapman S.B."/>
            <person name="Priest M."/>
            <person name="Young S.K."/>
            <person name="Wortman J."/>
            <person name="Nusbaum C."/>
            <person name="Birren B."/>
        </authorList>
    </citation>
    <scope>NUCLEOTIDE SEQUENCE [LARGE SCALE GENOMIC DNA]</scope>
    <source>
        <strain evidence="6 7">CBS 27337</strain>
    </source>
</reference>
<keyword evidence="2" id="KW-0378">Hydrolase</keyword>
<comment type="similarity">
    <text evidence="1">Belongs to the carbon-nitrogen hydrolase superfamily. Nitrilase family.</text>
</comment>
<evidence type="ECO:0000313" key="6">
    <source>
        <dbReference type="EMBL" id="KIW66784.1"/>
    </source>
</evidence>
<dbReference type="PROSITE" id="PS50890">
    <property type="entry name" value="PUA"/>
    <property type="match status" value="1"/>
</dbReference>
<dbReference type="Pfam" id="PF00795">
    <property type="entry name" value="CN_hydrolase"/>
    <property type="match status" value="1"/>
</dbReference>
<organism evidence="6 7">
    <name type="scientific">Phialophora macrospora</name>
    <dbReference type="NCBI Taxonomy" id="1851006"/>
    <lineage>
        <taxon>Eukaryota</taxon>
        <taxon>Fungi</taxon>
        <taxon>Dikarya</taxon>
        <taxon>Ascomycota</taxon>
        <taxon>Pezizomycotina</taxon>
        <taxon>Eurotiomycetes</taxon>
        <taxon>Chaetothyriomycetidae</taxon>
        <taxon>Chaetothyriales</taxon>
        <taxon>Herpotrichiellaceae</taxon>
        <taxon>Phialophora</taxon>
    </lineage>
</organism>
<evidence type="ECO:0000256" key="3">
    <source>
        <dbReference type="PROSITE-ProRule" id="PRU10139"/>
    </source>
</evidence>